<feature type="domain" description="Glucose-methanol-choline oxidoreductase N-terminal" evidence="7">
    <location>
        <begin position="134"/>
        <end position="157"/>
    </location>
</feature>
<keyword evidence="4 5" id="KW-0274">FAD</keyword>
<keyword evidence="3 6" id="KW-0285">Flavoprotein</keyword>
<dbReference type="SUPFAM" id="SSF54373">
    <property type="entry name" value="FAD-linked reductases, C-terminal domain"/>
    <property type="match status" value="1"/>
</dbReference>
<dbReference type="AlphaFoldDB" id="A0A9D4SRG7"/>
<evidence type="ECO:0000313" key="9">
    <source>
        <dbReference type="EMBL" id="KAH7943944.1"/>
    </source>
</evidence>
<dbReference type="InterPro" id="IPR000172">
    <property type="entry name" value="GMC_OxRdtase_N"/>
</dbReference>
<protein>
    <recommendedName>
        <fullName evidence="7 8">Glucose-methanol-choline oxidoreductase N-terminal domain-containing protein</fullName>
    </recommendedName>
</protein>
<evidence type="ECO:0000256" key="3">
    <source>
        <dbReference type="ARBA" id="ARBA00022630"/>
    </source>
</evidence>
<feature type="binding site" evidence="5">
    <location>
        <begin position="546"/>
        <end position="547"/>
    </location>
    <ligand>
        <name>FAD</name>
        <dbReference type="ChEBI" id="CHEBI:57692"/>
    </ligand>
</feature>
<dbReference type="InterPro" id="IPR007867">
    <property type="entry name" value="GMC_OxRtase_C"/>
</dbReference>
<dbReference type="GO" id="GO:0050660">
    <property type="term" value="F:flavin adenine dinucleotide binding"/>
    <property type="evidence" value="ECO:0007669"/>
    <property type="project" value="InterPro"/>
</dbReference>
<evidence type="ECO:0000313" key="10">
    <source>
        <dbReference type="Proteomes" id="UP000821837"/>
    </source>
</evidence>
<dbReference type="VEuPathDB" id="VectorBase:RSAN_055347"/>
<keyword evidence="10" id="KW-1185">Reference proteome</keyword>
<gene>
    <name evidence="9" type="ORF">HPB52_013722</name>
</gene>
<dbReference type="PANTHER" id="PTHR11552:SF147">
    <property type="entry name" value="CHOLINE DEHYDROGENASE, MITOCHONDRIAL"/>
    <property type="match status" value="1"/>
</dbReference>
<dbReference type="Proteomes" id="UP000821837">
    <property type="component" value="Unassembled WGS sequence"/>
</dbReference>
<dbReference type="EMBL" id="JABSTV010001253">
    <property type="protein sequence ID" value="KAH7943944.1"/>
    <property type="molecule type" value="Genomic_DNA"/>
</dbReference>
<reference evidence="9" key="2">
    <citation type="submission" date="2021-09" db="EMBL/GenBank/DDBJ databases">
        <authorList>
            <person name="Jia N."/>
            <person name="Wang J."/>
            <person name="Shi W."/>
            <person name="Du L."/>
            <person name="Sun Y."/>
            <person name="Zhan W."/>
            <person name="Jiang J."/>
            <person name="Wang Q."/>
            <person name="Zhang B."/>
            <person name="Ji P."/>
            <person name="Sakyi L.B."/>
            <person name="Cui X."/>
            <person name="Yuan T."/>
            <person name="Jiang B."/>
            <person name="Yang W."/>
            <person name="Lam T.T.-Y."/>
            <person name="Chang Q."/>
            <person name="Ding S."/>
            <person name="Wang X."/>
            <person name="Zhu J."/>
            <person name="Ruan X."/>
            <person name="Zhao L."/>
            <person name="Wei J."/>
            <person name="Que T."/>
            <person name="Du C."/>
            <person name="Cheng J."/>
            <person name="Dai P."/>
            <person name="Han X."/>
            <person name="Huang E."/>
            <person name="Gao Y."/>
            <person name="Liu J."/>
            <person name="Shao H."/>
            <person name="Ye R."/>
            <person name="Li L."/>
            <person name="Wei W."/>
            <person name="Wang X."/>
            <person name="Wang C."/>
            <person name="Huo Q."/>
            <person name="Li W."/>
            <person name="Guo W."/>
            <person name="Chen H."/>
            <person name="Chen S."/>
            <person name="Zhou L."/>
            <person name="Zhou L."/>
            <person name="Ni X."/>
            <person name="Tian J."/>
            <person name="Zhou Y."/>
            <person name="Sheng Y."/>
            <person name="Liu T."/>
            <person name="Pan Y."/>
            <person name="Xia L."/>
            <person name="Li J."/>
            <person name="Zhao F."/>
            <person name="Cao W."/>
        </authorList>
    </citation>
    <scope>NUCLEOTIDE SEQUENCE</scope>
    <source>
        <strain evidence="9">Rsan-2018</strain>
        <tissue evidence="9">Larvae</tissue>
    </source>
</reference>
<evidence type="ECO:0000256" key="1">
    <source>
        <dbReference type="ARBA" id="ARBA00001974"/>
    </source>
</evidence>
<dbReference type="PROSITE" id="PS00623">
    <property type="entry name" value="GMC_OXRED_1"/>
    <property type="match status" value="1"/>
</dbReference>
<dbReference type="GO" id="GO:0016614">
    <property type="term" value="F:oxidoreductase activity, acting on CH-OH group of donors"/>
    <property type="evidence" value="ECO:0007669"/>
    <property type="project" value="InterPro"/>
</dbReference>
<evidence type="ECO:0000256" key="4">
    <source>
        <dbReference type="ARBA" id="ARBA00022827"/>
    </source>
</evidence>
<organism evidence="9 10">
    <name type="scientific">Rhipicephalus sanguineus</name>
    <name type="common">Brown dog tick</name>
    <name type="synonym">Ixodes sanguineus</name>
    <dbReference type="NCBI Taxonomy" id="34632"/>
    <lineage>
        <taxon>Eukaryota</taxon>
        <taxon>Metazoa</taxon>
        <taxon>Ecdysozoa</taxon>
        <taxon>Arthropoda</taxon>
        <taxon>Chelicerata</taxon>
        <taxon>Arachnida</taxon>
        <taxon>Acari</taxon>
        <taxon>Parasitiformes</taxon>
        <taxon>Ixodida</taxon>
        <taxon>Ixodoidea</taxon>
        <taxon>Ixodidae</taxon>
        <taxon>Rhipicephalinae</taxon>
        <taxon>Rhipicephalus</taxon>
        <taxon>Rhipicephalus</taxon>
    </lineage>
</organism>
<dbReference type="InterPro" id="IPR012132">
    <property type="entry name" value="GMC_OxRdtase"/>
</dbReference>
<comment type="cofactor">
    <cofactor evidence="1 5">
        <name>FAD</name>
        <dbReference type="ChEBI" id="CHEBI:57692"/>
    </cofactor>
</comment>
<dbReference type="Pfam" id="PF05199">
    <property type="entry name" value="GMC_oxred_C"/>
    <property type="match status" value="1"/>
</dbReference>
<dbReference type="PIRSF" id="PIRSF000137">
    <property type="entry name" value="Alcohol_oxidase"/>
    <property type="match status" value="1"/>
</dbReference>
<evidence type="ECO:0000256" key="2">
    <source>
        <dbReference type="ARBA" id="ARBA00010790"/>
    </source>
</evidence>
<comment type="caution">
    <text evidence="9">The sequence shown here is derived from an EMBL/GenBank/DDBJ whole genome shotgun (WGS) entry which is preliminary data.</text>
</comment>
<dbReference type="Pfam" id="PF00732">
    <property type="entry name" value="GMC_oxred_N"/>
    <property type="match status" value="1"/>
</dbReference>
<reference evidence="9" key="1">
    <citation type="journal article" date="2020" name="Cell">
        <title>Large-Scale Comparative Analyses of Tick Genomes Elucidate Their Genetic Diversity and Vector Capacities.</title>
        <authorList>
            <consortium name="Tick Genome and Microbiome Consortium (TIGMIC)"/>
            <person name="Jia N."/>
            <person name="Wang J."/>
            <person name="Shi W."/>
            <person name="Du L."/>
            <person name="Sun Y."/>
            <person name="Zhan W."/>
            <person name="Jiang J.F."/>
            <person name="Wang Q."/>
            <person name="Zhang B."/>
            <person name="Ji P."/>
            <person name="Bell-Sakyi L."/>
            <person name="Cui X.M."/>
            <person name="Yuan T.T."/>
            <person name="Jiang B.G."/>
            <person name="Yang W.F."/>
            <person name="Lam T.T."/>
            <person name="Chang Q.C."/>
            <person name="Ding S.J."/>
            <person name="Wang X.J."/>
            <person name="Zhu J.G."/>
            <person name="Ruan X.D."/>
            <person name="Zhao L."/>
            <person name="Wei J.T."/>
            <person name="Ye R.Z."/>
            <person name="Que T.C."/>
            <person name="Du C.H."/>
            <person name="Zhou Y.H."/>
            <person name="Cheng J.X."/>
            <person name="Dai P.F."/>
            <person name="Guo W.B."/>
            <person name="Han X.H."/>
            <person name="Huang E.J."/>
            <person name="Li L.F."/>
            <person name="Wei W."/>
            <person name="Gao Y.C."/>
            <person name="Liu J.Z."/>
            <person name="Shao H.Z."/>
            <person name="Wang X."/>
            <person name="Wang C.C."/>
            <person name="Yang T.C."/>
            <person name="Huo Q.B."/>
            <person name="Li W."/>
            <person name="Chen H.Y."/>
            <person name="Chen S.E."/>
            <person name="Zhou L.G."/>
            <person name="Ni X.B."/>
            <person name="Tian J.H."/>
            <person name="Sheng Y."/>
            <person name="Liu T."/>
            <person name="Pan Y.S."/>
            <person name="Xia L.Y."/>
            <person name="Li J."/>
            <person name="Zhao F."/>
            <person name="Cao W.C."/>
        </authorList>
    </citation>
    <scope>NUCLEOTIDE SEQUENCE</scope>
    <source>
        <strain evidence="9">Rsan-2018</strain>
    </source>
</reference>
<accession>A0A9D4SRG7</accession>
<evidence type="ECO:0000256" key="6">
    <source>
        <dbReference type="RuleBase" id="RU003968"/>
    </source>
</evidence>
<dbReference type="PROSITE" id="PS00624">
    <property type="entry name" value="GMC_OXRED_2"/>
    <property type="match status" value="1"/>
</dbReference>
<dbReference type="PANTHER" id="PTHR11552">
    <property type="entry name" value="GLUCOSE-METHANOL-CHOLINE GMC OXIDOREDUCTASE"/>
    <property type="match status" value="1"/>
</dbReference>
<proteinExistence type="inferred from homology"/>
<evidence type="ECO:0000256" key="5">
    <source>
        <dbReference type="PIRSR" id="PIRSR000137-2"/>
    </source>
</evidence>
<dbReference type="SUPFAM" id="SSF51905">
    <property type="entry name" value="FAD/NAD(P)-binding domain"/>
    <property type="match status" value="1"/>
</dbReference>
<dbReference type="InterPro" id="IPR036188">
    <property type="entry name" value="FAD/NAD-bd_sf"/>
</dbReference>
<sequence length="610" mass="67633">MLLDFTWDTLGGAVSVFGYGFEPLLTFLGTLVSIFRLVNLPTDLAVDTPILYHHYDYVIVGGGSAGCVLANRLSADPTRTVLLIEAGGMENAFAQVPLFAPLLIGDRFDWKYLPEPQEHACLSMKDQRCPWARGKALGGSSAINFMFYVRGNRRDYDIWRDEFGAHGWSYDDVLPHFKNIETSRVPGHEEMYRGTTGEIPVVYANTHTRLSEAFLEACKENGYPIIDYNGRSQAGCSRLQANMLHGERCSASKCFITPILHRKNLHISLHSHATKVLFDRKRATGIRFVNHGRVYQVNATREVVISAGAIGSPQLLLLSGIGPRHDLEQLKIPVVADLPVGENLQDHMHVNGIAGTLRWPTGINIFRLSTVTNYTLKRSGPFSIPGSIEALAFVSTSFVNESMEFPDAEIALQSLPSSALPLECYLSSTALRKDVYDQYYLPNRGRHGFALVPVMNRPKSRGYVKLRTANPFDHPIIDPKYLTHPDDVKAAVEAAKIALRLMKSDAMRAVGAKPWNIPLKSCVSEGEVWSDPYLTCLVRHLAHTTWHACCTCPMGSDERSVVDSKLRVWSLKNLRVVDASVMPTIVTGNLNAPTMMIADKASAIILQDNP</sequence>
<name>A0A9D4SRG7_RHISA</name>
<dbReference type="Gene3D" id="3.30.560.10">
    <property type="entry name" value="Glucose Oxidase, domain 3"/>
    <property type="match status" value="1"/>
</dbReference>
<comment type="similarity">
    <text evidence="2 6">Belongs to the GMC oxidoreductase family.</text>
</comment>
<feature type="domain" description="Glucose-methanol-choline oxidoreductase N-terminal" evidence="8">
    <location>
        <begin position="308"/>
        <end position="322"/>
    </location>
</feature>
<evidence type="ECO:0000259" key="8">
    <source>
        <dbReference type="PROSITE" id="PS00624"/>
    </source>
</evidence>
<dbReference type="Gene3D" id="3.50.50.60">
    <property type="entry name" value="FAD/NAD(P)-binding domain"/>
    <property type="match status" value="1"/>
</dbReference>
<evidence type="ECO:0000259" key="7">
    <source>
        <dbReference type="PROSITE" id="PS00623"/>
    </source>
</evidence>